<dbReference type="PANTHER" id="PTHR24216:SF65">
    <property type="entry name" value="PAXILLIN-LIKE PROTEIN 1"/>
    <property type="match status" value="1"/>
</dbReference>
<gene>
    <name evidence="2" type="ORF">HYH03_014879</name>
</gene>
<reference evidence="2" key="1">
    <citation type="journal article" date="2020" name="bioRxiv">
        <title>Comparative genomics of Chlamydomonas.</title>
        <authorList>
            <person name="Craig R.J."/>
            <person name="Hasan A.R."/>
            <person name="Ness R.W."/>
            <person name="Keightley P.D."/>
        </authorList>
    </citation>
    <scope>NUCLEOTIDE SEQUENCE</scope>
    <source>
        <strain evidence="2">CCAP 11/70</strain>
    </source>
</reference>
<feature type="compositionally biased region" description="Gly residues" evidence="1">
    <location>
        <begin position="179"/>
        <end position="189"/>
    </location>
</feature>
<feature type="region of interest" description="Disordered" evidence="1">
    <location>
        <begin position="1"/>
        <end position="24"/>
    </location>
</feature>
<protein>
    <recommendedName>
        <fullName evidence="4">MYND-type domain-containing protein</fullName>
    </recommendedName>
</protein>
<sequence>MDVGGSGPPRSAAPSAPPAPASARTAAALDRFCAAVSEHLGPDTAAEAGAGAAGAAAAPRQRARALEVARGLLAALSKVDTALGGGEDEEEGEEDPESGEEGEAEGLEVESEEPEAGGDEAGDEEAGEEGRRLQAVAALRAALAHPRFAGALLRATAEALRWPGPAPEPPAAHDACTAGAGGSGGGHGPHGAQHGQQGSSPEAQRARAEESNTARAQAEWQVMCLRLYSRLLPPAPEDLQTGPDPGLLGPRLDLGRRLLRSQALQALAARLAELGSLARRQDGKLAEPVRCLCCSRHACYNAAGIARVMASLLKAAAELVWACVETAAVATEVAAEEEEEAAASAAVAATTVPAAPPAGRSPAAPVSPQAPNPQAPTAKALPTAAGPQSATPQKAASAAAAATAAAAAAAACFTQDLAAALRASGVVEHCARGLAEVAQLWDRRCVLMQALAEACGADDPWDLELDPAAAAAARHGVVTAASFVGWLLDRATDVSTGRATGPAEARLAALGALRLGPCARFVAVARGVAVLCDVDGGGVHGLPRALAAPAILAVQQAVAGPAAAAEAPLETLLKLIEEAGQGWPGADAPSAPSSSSSSSAAAAAATGSAAASTLNAATAAGAGASAAAAAISPSPAASICSAGGPSRQADAAQAVRDCMRRVLSKLPDRRCGRLLAMRLARVAARALLPPPPAPAAAGAGQAVPLLRRGFAQVAALAALHAARPLSGPAAEGAAGSGSGGGAARPSARDRAQAVEWWRLLGAALPHTPATAVDVAAKLLVQALPVLPPSRLAPAPSPDVVAALAGGALPTLERLIRNGVVRLYGIDGAVLRDVLAEIRCYALPQLGSLLAYGDLRQVGALVATVAKALRFAQLRWAQDPRLLAAIASGGGGGGGGVAADDPFPDSLIRVVVSLLCHGAASLTRFGEARIGRAQLTAPERQLADVLAAAAAAWLPPLQRLGERGTAEASWIAALTAARWIPLAAAAATPAAPAPAAAAAAAAAATASAVPAGQAADGGWRRWLLGDLAAVPRLGVMLARLEPDAVGQGPMGEETVVRACVALAAACPAEVAGGGEGGGGGAAQGPAWCAAALHPIATRLRRDGGEEEAAGAEALRGLLLRWSGRAGGCGGGGRAGHGRSRAGGGGAGAGGTSAAAQAAAALAAQLAAWGPPAQAAAALLPPSPSAALQLLGGCANPACANLEGDSEAGLRLQRCGRCGAASYCCRECRRRTGGRGTERSAAGEAEGWDGLAAPQEKGLAGRRGSVPVAGP</sequence>
<dbReference type="EMBL" id="JAEHOE010000112">
    <property type="protein sequence ID" value="KAG2486432.1"/>
    <property type="molecule type" value="Genomic_DNA"/>
</dbReference>
<dbReference type="PANTHER" id="PTHR24216">
    <property type="entry name" value="PAXILLIN-RELATED"/>
    <property type="match status" value="1"/>
</dbReference>
<feature type="region of interest" description="Disordered" evidence="1">
    <location>
        <begin position="353"/>
        <end position="390"/>
    </location>
</feature>
<feature type="compositionally biased region" description="Low complexity" evidence="1">
    <location>
        <begin position="190"/>
        <end position="201"/>
    </location>
</feature>
<name>A0A836BRT0_9CHLO</name>
<organism evidence="2 3">
    <name type="scientific">Edaphochlamys debaryana</name>
    <dbReference type="NCBI Taxonomy" id="47281"/>
    <lineage>
        <taxon>Eukaryota</taxon>
        <taxon>Viridiplantae</taxon>
        <taxon>Chlorophyta</taxon>
        <taxon>core chlorophytes</taxon>
        <taxon>Chlorophyceae</taxon>
        <taxon>CS clade</taxon>
        <taxon>Chlamydomonadales</taxon>
        <taxon>Chlamydomonadales incertae sedis</taxon>
        <taxon>Edaphochlamys</taxon>
    </lineage>
</organism>
<keyword evidence="3" id="KW-1185">Reference proteome</keyword>
<feature type="region of interest" description="Disordered" evidence="1">
    <location>
        <begin position="161"/>
        <end position="213"/>
    </location>
</feature>
<feature type="compositionally biased region" description="Acidic residues" evidence="1">
    <location>
        <begin position="86"/>
        <end position="127"/>
    </location>
</feature>
<accession>A0A836BRT0</accession>
<dbReference type="Proteomes" id="UP000612055">
    <property type="component" value="Unassembled WGS sequence"/>
</dbReference>
<evidence type="ECO:0000313" key="2">
    <source>
        <dbReference type="EMBL" id="KAG2486432.1"/>
    </source>
</evidence>
<feature type="compositionally biased region" description="Low complexity" evidence="1">
    <location>
        <begin position="353"/>
        <end position="367"/>
    </location>
</feature>
<feature type="region of interest" description="Disordered" evidence="1">
    <location>
        <begin position="45"/>
        <end position="64"/>
    </location>
</feature>
<evidence type="ECO:0000313" key="3">
    <source>
        <dbReference type="Proteomes" id="UP000612055"/>
    </source>
</evidence>
<feature type="compositionally biased region" description="Low complexity" evidence="1">
    <location>
        <begin position="45"/>
        <end position="60"/>
    </location>
</feature>
<comment type="caution">
    <text evidence="2">The sequence shown here is derived from an EMBL/GenBank/DDBJ whole genome shotgun (WGS) entry which is preliminary data.</text>
</comment>
<feature type="region of interest" description="Disordered" evidence="1">
    <location>
        <begin position="79"/>
        <end position="131"/>
    </location>
</feature>
<evidence type="ECO:0000256" key="1">
    <source>
        <dbReference type="SAM" id="MobiDB-lite"/>
    </source>
</evidence>
<feature type="region of interest" description="Disordered" evidence="1">
    <location>
        <begin position="1231"/>
        <end position="1269"/>
    </location>
</feature>
<dbReference type="AlphaFoldDB" id="A0A836BRT0"/>
<evidence type="ECO:0008006" key="4">
    <source>
        <dbReference type="Google" id="ProtNLM"/>
    </source>
</evidence>
<proteinExistence type="predicted"/>